<dbReference type="AlphaFoldDB" id="A0A229SG95"/>
<dbReference type="Proteomes" id="UP000215223">
    <property type="component" value="Unassembled WGS sequence"/>
</dbReference>
<keyword evidence="3" id="KW-1185">Reference proteome</keyword>
<evidence type="ECO:0000313" key="3">
    <source>
        <dbReference type="Proteomes" id="UP000215223"/>
    </source>
</evidence>
<organism evidence="2 3">
    <name type="scientific">Amycolatopsis thailandensis</name>
    <dbReference type="NCBI Taxonomy" id="589330"/>
    <lineage>
        <taxon>Bacteria</taxon>
        <taxon>Bacillati</taxon>
        <taxon>Actinomycetota</taxon>
        <taxon>Actinomycetes</taxon>
        <taxon>Pseudonocardiales</taxon>
        <taxon>Pseudonocardiaceae</taxon>
        <taxon>Amycolatopsis</taxon>
    </lineage>
</organism>
<dbReference type="RefSeq" id="WP_093932793.1">
    <property type="nucleotide sequence ID" value="NZ_JBHUSO010000434.1"/>
</dbReference>
<name>A0A229SG95_9PSEU</name>
<gene>
    <name evidence="2" type="ORF">CFP71_05795</name>
</gene>
<protein>
    <recommendedName>
        <fullName evidence="1">Rhodanese domain-containing protein</fullName>
    </recommendedName>
</protein>
<dbReference type="EMBL" id="NMQT01000018">
    <property type="protein sequence ID" value="OXM57896.1"/>
    <property type="molecule type" value="Genomic_DNA"/>
</dbReference>
<dbReference type="PROSITE" id="PS50206">
    <property type="entry name" value="RHODANESE_3"/>
    <property type="match status" value="1"/>
</dbReference>
<evidence type="ECO:0000313" key="2">
    <source>
        <dbReference type="EMBL" id="OXM57896.1"/>
    </source>
</evidence>
<dbReference type="OrthoDB" id="3637094at2"/>
<proteinExistence type="predicted"/>
<dbReference type="InterPro" id="IPR001763">
    <property type="entry name" value="Rhodanese-like_dom"/>
</dbReference>
<sequence length="136" mass="13970">MAETAGQRVAELRMRDGVARVHWPSGQRAAAPLVLWFAPDGAGAERVAGCGAVVIAAGLPAFPAARAVLEWAAAHPRSLGACPGPVLVAGEGPGADLAARVAKYAREQGWPPVREVDGGPGGIAAHLEKTRRIVEE</sequence>
<dbReference type="SUPFAM" id="SSF53474">
    <property type="entry name" value="alpha/beta-Hydrolases"/>
    <property type="match status" value="1"/>
</dbReference>
<evidence type="ECO:0000259" key="1">
    <source>
        <dbReference type="PROSITE" id="PS50206"/>
    </source>
</evidence>
<dbReference type="InterPro" id="IPR029058">
    <property type="entry name" value="AB_hydrolase_fold"/>
</dbReference>
<comment type="caution">
    <text evidence="2">The sequence shown here is derived from an EMBL/GenBank/DDBJ whole genome shotgun (WGS) entry which is preliminary data.</text>
</comment>
<feature type="domain" description="Rhodanese" evidence="1">
    <location>
        <begin position="98"/>
        <end position="131"/>
    </location>
</feature>
<accession>A0A229SG95</accession>
<reference evidence="2 3" key="1">
    <citation type="submission" date="2017-07" db="EMBL/GenBank/DDBJ databases">
        <title>Amycolatopsis thailandensis Genome sequencing and assembly.</title>
        <authorList>
            <person name="Kaur N."/>
            <person name="Mayilraj S."/>
        </authorList>
    </citation>
    <scope>NUCLEOTIDE SEQUENCE [LARGE SCALE GENOMIC DNA]</scope>
    <source>
        <strain evidence="2 3">JCM 16380</strain>
    </source>
</reference>